<reference evidence="2 3" key="1">
    <citation type="submission" date="2020-08" db="EMBL/GenBank/DDBJ databases">
        <title>Sequencing the genomes of 1000 actinobacteria strains.</title>
        <authorList>
            <person name="Klenk H.-P."/>
        </authorList>
    </citation>
    <scope>NUCLEOTIDE SEQUENCE [LARGE SCALE GENOMIC DNA]</scope>
    <source>
        <strain evidence="2 3">DSM 45518</strain>
    </source>
</reference>
<protein>
    <submittedName>
        <fullName evidence="2">Uncharacterized protein</fullName>
    </submittedName>
</protein>
<feature type="compositionally biased region" description="Low complexity" evidence="1">
    <location>
        <begin position="29"/>
        <end position="52"/>
    </location>
</feature>
<dbReference type="AlphaFoldDB" id="A0A7W7CK72"/>
<dbReference type="EMBL" id="JACHMF010000001">
    <property type="protein sequence ID" value="MBB4690076.1"/>
    <property type="molecule type" value="Genomic_DNA"/>
</dbReference>
<organism evidence="2 3">
    <name type="scientific">Paractinoplanes abujensis</name>
    <dbReference type="NCBI Taxonomy" id="882441"/>
    <lineage>
        <taxon>Bacteria</taxon>
        <taxon>Bacillati</taxon>
        <taxon>Actinomycetota</taxon>
        <taxon>Actinomycetes</taxon>
        <taxon>Micromonosporales</taxon>
        <taxon>Micromonosporaceae</taxon>
        <taxon>Paractinoplanes</taxon>
    </lineage>
</organism>
<feature type="region of interest" description="Disordered" evidence="1">
    <location>
        <begin position="1"/>
        <end position="84"/>
    </location>
</feature>
<name>A0A7W7CK72_9ACTN</name>
<accession>A0A7W7CK72</accession>
<dbReference type="Proteomes" id="UP000542742">
    <property type="component" value="Unassembled WGS sequence"/>
</dbReference>
<evidence type="ECO:0000256" key="1">
    <source>
        <dbReference type="SAM" id="MobiDB-lite"/>
    </source>
</evidence>
<evidence type="ECO:0000313" key="2">
    <source>
        <dbReference type="EMBL" id="MBB4690076.1"/>
    </source>
</evidence>
<proteinExistence type="predicted"/>
<feature type="compositionally biased region" description="Basic and acidic residues" evidence="1">
    <location>
        <begin position="53"/>
        <end position="66"/>
    </location>
</feature>
<evidence type="ECO:0000313" key="3">
    <source>
        <dbReference type="Proteomes" id="UP000542742"/>
    </source>
</evidence>
<dbReference type="RefSeq" id="WP_184949086.1">
    <property type="nucleotide sequence ID" value="NZ_BOMC01000040.1"/>
</dbReference>
<comment type="caution">
    <text evidence="2">The sequence shown here is derived from an EMBL/GenBank/DDBJ whole genome shotgun (WGS) entry which is preliminary data.</text>
</comment>
<keyword evidence="3" id="KW-1185">Reference proteome</keyword>
<sequence length="84" mass="8327">MTNPSGPQAVPVAAALSDDFGDKVREETGATADGPTVGAADADADAVASGAGPDDRRLTDVTRDSDGVPVGADDVEEDKRQSGA</sequence>
<gene>
    <name evidence="2" type="ORF">BKA14_000224</name>
</gene>